<proteinExistence type="inferred from homology"/>
<evidence type="ECO:0000313" key="4">
    <source>
        <dbReference type="Proteomes" id="UP000694501"/>
    </source>
</evidence>
<protein>
    <recommendedName>
        <fullName evidence="2">Copper homeostasis protein cutC homolog</fullName>
    </recommendedName>
</protein>
<accession>A0A949JBJ0</accession>
<comment type="caution">
    <text evidence="3">The sequence shown here is derived from an EMBL/GenBank/DDBJ whole genome shotgun (WGS) entry which is preliminary data.</text>
</comment>
<dbReference type="AlphaFoldDB" id="A0A949JBJ0"/>
<evidence type="ECO:0000256" key="2">
    <source>
        <dbReference type="ARBA" id="ARBA00019014"/>
    </source>
</evidence>
<keyword evidence="4" id="KW-1185">Reference proteome</keyword>
<dbReference type="SUPFAM" id="SSF110395">
    <property type="entry name" value="CutC-like"/>
    <property type="match status" value="1"/>
</dbReference>
<dbReference type="Proteomes" id="UP000694501">
    <property type="component" value="Unassembled WGS sequence"/>
</dbReference>
<dbReference type="InterPro" id="IPR036822">
    <property type="entry name" value="CutC-like_dom_sf"/>
</dbReference>
<dbReference type="PANTHER" id="PTHR12598">
    <property type="entry name" value="COPPER HOMEOSTASIS PROTEIN CUTC"/>
    <property type="match status" value="1"/>
</dbReference>
<evidence type="ECO:0000256" key="1">
    <source>
        <dbReference type="ARBA" id="ARBA00007768"/>
    </source>
</evidence>
<dbReference type="PANTHER" id="PTHR12598:SF0">
    <property type="entry name" value="COPPER HOMEOSTASIS PROTEIN CUTC HOMOLOG"/>
    <property type="match status" value="1"/>
</dbReference>
<dbReference type="InterPro" id="IPR005627">
    <property type="entry name" value="CutC-like"/>
</dbReference>
<evidence type="ECO:0000313" key="3">
    <source>
        <dbReference type="EMBL" id="MBU7597017.1"/>
    </source>
</evidence>
<dbReference type="RefSeq" id="WP_211042884.1">
    <property type="nucleotide sequence ID" value="NZ_JAELVF020000001.1"/>
</dbReference>
<dbReference type="Pfam" id="PF03932">
    <property type="entry name" value="CutC"/>
    <property type="match status" value="1"/>
</dbReference>
<sequence>MSRPMLEVIALSAADATAAQSGGADRLELVTDMAADGLTPDIALFRAVRDAVTIPVRVMLRLSAGFTVGGDRGLAELAARARELRSEGAEEFVLGFLDEGGKLDLAATENLLLELGGCSWTFHRAVDHAADRHAVRQELAELPGLDTYLTAGSPHGVADGLPVLTAEAERHLAGEPGYTPCLLIGGGLRLDQVPPLREAGVDAFHIGAAARPGGWTQPVDADAVRRWRLALDREPLDHEPPGVPAPAM</sequence>
<name>A0A949JBJ0_9ACTN</name>
<comment type="similarity">
    <text evidence="1">Belongs to the CutC family.</text>
</comment>
<dbReference type="Gene3D" id="3.20.20.380">
    <property type="entry name" value="Copper homeostasis (CutC) domain"/>
    <property type="match status" value="1"/>
</dbReference>
<organism evidence="3 4">
    <name type="scientific">Streptomyces tardus</name>
    <dbReference type="NCBI Taxonomy" id="2780544"/>
    <lineage>
        <taxon>Bacteria</taxon>
        <taxon>Bacillati</taxon>
        <taxon>Actinomycetota</taxon>
        <taxon>Actinomycetes</taxon>
        <taxon>Kitasatosporales</taxon>
        <taxon>Streptomycetaceae</taxon>
        <taxon>Streptomyces</taxon>
    </lineage>
</organism>
<gene>
    <name evidence="3" type="ORF">JGS22_005035</name>
</gene>
<dbReference type="GO" id="GO:0005507">
    <property type="term" value="F:copper ion binding"/>
    <property type="evidence" value="ECO:0007669"/>
    <property type="project" value="TreeGrafter"/>
</dbReference>
<dbReference type="EMBL" id="JAELVF020000001">
    <property type="protein sequence ID" value="MBU7597017.1"/>
    <property type="molecule type" value="Genomic_DNA"/>
</dbReference>
<reference evidence="3" key="1">
    <citation type="submission" date="2021-06" db="EMBL/GenBank/DDBJ databases">
        <title>Sequencing of actinobacteria type strains.</title>
        <authorList>
            <person name="Nguyen G.-S."/>
            <person name="Wentzel A."/>
        </authorList>
    </citation>
    <scope>NUCLEOTIDE SEQUENCE</scope>
    <source>
        <strain evidence="3">P38-E01</strain>
    </source>
</reference>